<accession>A0A7K4BZ96</accession>
<feature type="transmembrane region" description="Helical" evidence="6">
    <location>
        <begin position="12"/>
        <end position="35"/>
    </location>
</feature>
<comment type="subcellular location">
    <subcellularLocation>
        <location evidence="1">Cell membrane</location>
        <topology evidence="1">Multi-pass membrane protein</topology>
    </subcellularLocation>
</comment>
<evidence type="ECO:0000256" key="6">
    <source>
        <dbReference type="SAM" id="Phobius"/>
    </source>
</evidence>
<dbReference type="EMBL" id="JAAZKV010000018">
    <property type="protein sequence ID" value="NMA44580.1"/>
    <property type="molecule type" value="Genomic_DNA"/>
</dbReference>
<dbReference type="GO" id="GO:0022857">
    <property type="term" value="F:transmembrane transporter activity"/>
    <property type="evidence" value="ECO:0007669"/>
    <property type="project" value="InterPro"/>
</dbReference>
<organism evidence="7 8">
    <name type="scientific">Candidatus Iainarchaeum sp</name>
    <dbReference type="NCBI Taxonomy" id="3101447"/>
    <lineage>
        <taxon>Archaea</taxon>
        <taxon>Candidatus Iainarchaeota</taxon>
        <taxon>Candidatus Iainarchaeia</taxon>
        <taxon>Candidatus Iainarchaeales</taxon>
        <taxon>Candidatus Iainarchaeaceae</taxon>
        <taxon>Candidatus Iainarchaeum</taxon>
    </lineage>
</organism>
<dbReference type="Gene3D" id="1.20.1740.10">
    <property type="entry name" value="Amino acid/polyamine transporter I"/>
    <property type="match status" value="1"/>
</dbReference>
<keyword evidence="5 6" id="KW-0472">Membrane</keyword>
<feature type="transmembrane region" description="Helical" evidence="6">
    <location>
        <begin position="223"/>
        <end position="245"/>
    </location>
</feature>
<feature type="transmembrane region" description="Helical" evidence="6">
    <location>
        <begin position="422"/>
        <end position="440"/>
    </location>
</feature>
<feature type="transmembrane region" description="Helical" evidence="6">
    <location>
        <begin position="325"/>
        <end position="342"/>
    </location>
</feature>
<dbReference type="InterPro" id="IPR002293">
    <property type="entry name" value="AA/rel_permease1"/>
</dbReference>
<feature type="transmembrane region" description="Helical" evidence="6">
    <location>
        <begin position="390"/>
        <end position="410"/>
    </location>
</feature>
<keyword evidence="3 6" id="KW-0812">Transmembrane</keyword>
<feature type="transmembrane region" description="Helical" evidence="6">
    <location>
        <begin position="348"/>
        <end position="369"/>
    </location>
</feature>
<feature type="transmembrane region" description="Helical" evidence="6">
    <location>
        <begin position="113"/>
        <end position="132"/>
    </location>
</feature>
<feature type="transmembrane region" description="Helical" evidence="6">
    <location>
        <begin position="144"/>
        <end position="164"/>
    </location>
</feature>
<evidence type="ECO:0000256" key="5">
    <source>
        <dbReference type="ARBA" id="ARBA00023136"/>
    </source>
</evidence>
<evidence type="ECO:0000313" key="7">
    <source>
        <dbReference type="EMBL" id="NMA44580.1"/>
    </source>
</evidence>
<dbReference type="PANTHER" id="PTHR42770:SF11">
    <property type="entry name" value="INNER MEMBRANE TRANSPORT PROTEIN YBAT"/>
    <property type="match status" value="1"/>
</dbReference>
<dbReference type="PANTHER" id="PTHR42770">
    <property type="entry name" value="AMINO ACID TRANSPORTER-RELATED"/>
    <property type="match status" value="1"/>
</dbReference>
<sequence length="452" mass="48615">MALERSVSLTQATIYGVGVILGAGIYALIGTAAGITGPALWLAFIIASIIASLTAFSYAELIARYPKSGAESVFVLNAFGSERLAFFVGFVFLLSNLFSVATVAFGFATYFKLFFLISPTLVAIIVIILAAIINNAGIQESVFLNNLFTFIEASGLILIIIFGFSSIGTVNLLEGINQETGIELIAPIFSGVALVFFAFLGFEGIANISEEIKEPTKVVPKAIILSLIISTIIYVLVAMVSVSVVEPSILASASSEVDTGHGPLALVAEQTISPGFGYVLSVVALFATFNTVLILLIVCSRYIYGLAGQKLLPKMFSKVNKKTKTPTNAVIASAAVGILFAGVGNLQILGNLTTAAIFLVFFLVNVSLISIRVKEKHKENYLSPINFGKIPLLSVFGAIFCAFILLTQYWQNTTIFGITLPLIIWSLLVYLLAFPIYEYFSKKKKANKFTYE</sequence>
<evidence type="ECO:0000256" key="3">
    <source>
        <dbReference type="ARBA" id="ARBA00022692"/>
    </source>
</evidence>
<feature type="transmembrane region" description="Helical" evidence="6">
    <location>
        <begin position="84"/>
        <end position="107"/>
    </location>
</feature>
<feature type="transmembrane region" description="Helical" evidence="6">
    <location>
        <begin position="41"/>
        <end position="63"/>
    </location>
</feature>
<evidence type="ECO:0000256" key="1">
    <source>
        <dbReference type="ARBA" id="ARBA00004651"/>
    </source>
</evidence>
<reference evidence="7 8" key="1">
    <citation type="journal article" date="2020" name="Biotechnol. Biofuels">
        <title>New insights from the biogas microbiome by comprehensive genome-resolved metagenomics of nearly 1600 species originating from multiple anaerobic digesters.</title>
        <authorList>
            <person name="Campanaro S."/>
            <person name="Treu L."/>
            <person name="Rodriguez-R L.M."/>
            <person name="Kovalovszki A."/>
            <person name="Ziels R.M."/>
            <person name="Maus I."/>
            <person name="Zhu X."/>
            <person name="Kougias P.G."/>
            <person name="Basile A."/>
            <person name="Luo G."/>
            <person name="Schluter A."/>
            <person name="Konstantinidis K.T."/>
            <person name="Angelidaki I."/>
        </authorList>
    </citation>
    <scope>NUCLEOTIDE SEQUENCE [LARGE SCALE GENOMIC DNA]</scope>
    <source>
        <strain evidence="7">AS22ysBPME_79</strain>
    </source>
</reference>
<dbReference type="GO" id="GO:0005886">
    <property type="term" value="C:plasma membrane"/>
    <property type="evidence" value="ECO:0007669"/>
    <property type="project" value="UniProtKB-SubCell"/>
</dbReference>
<keyword evidence="2" id="KW-1003">Cell membrane</keyword>
<keyword evidence="4 6" id="KW-1133">Transmembrane helix</keyword>
<gene>
    <name evidence="7" type="ORF">GX950_02105</name>
</gene>
<dbReference type="Pfam" id="PF13520">
    <property type="entry name" value="AA_permease_2"/>
    <property type="match status" value="1"/>
</dbReference>
<evidence type="ECO:0000256" key="4">
    <source>
        <dbReference type="ARBA" id="ARBA00022989"/>
    </source>
</evidence>
<comment type="caution">
    <text evidence="7">The sequence shown here is derived from an EMBL/GenBank/DDBJ whole genome shotgun (WGS) entry which is preliminary data.</text>
</comment>
<dbReference type="AlphaFoldDB" id="A0A7K4BZ96"/>
<evidence type="ECO:0000313" key="8">
    <source>
        <dbReference type="Proteomes" id="UP000526302"/>
    </source>
</evidence>
<protein>
    <submittedName>
        <fullName evidence="7">Amino acid permease</fullName>
    </submittedName>
</protein>
<dbReference type="PIRSF" id="PIRSF006060">
    <property type="entry name" value="AA_transporter"/>
    <property type="match status" value="1"/>
</dbReference>
<feature type="transmembrane region" description="Helical" evidence="6">
    <location>
        <begin position="276"/>
        <end position="304"/>
    </location>
</feature>
<evidence type="ECO:0000256" key="2">
    <source>
        <dbReference type="ARBA" id="ARBA00022475"/>
    </source>
</evidence>
<proteinExistence type="predicted"/>
<feature type="transmembrane region" description="Helical" evidence="6">
    <location>
        <begin position="184"/>
        <end position="202"/>
    </location>
</feature>
<dbReference type="Proteomes" id="UP000526302">
    <property type="component" value="Unassembled WGS sequence"/>
</dbReference>
<name>A0A7K4BZ96_9ARCH</name>
<dbReference type="InterPro" id="IPR050367">
    <property type="entry name" value="APC_superfamily"/>
</dbReference>